<evidence type="ECO:0000313" key="1">
    <source>
        <dbReference type="EMBL" id="ELR11912.1"/>
    </source>
</evidence>
<dbReference type="EMBL" id="KB008146">
    <property type="protein sequence ID" value="ELR11912.1"/>
    <property type="molecule type" value="Genomic_DNA"/>
</dbReference>
<gene>
    <name evidence="1" type="ORF">ACA1_275010</name>
</gene>
<evidence type="ECO:0000313" key="2">
    <source>
        <dbReference type="Proteomes" id="UP000011083"/>
    </source>
</evidence>
<dbReference type="Proteomes" id="UP000011083">
    <property type="component" value="Unassembled WGS sequence"/>
</dbReference>
<protein>
    <submittedName>
        <fullName evidence="1">Uncharacterized protein</fullName>
    </submittedName>
</protein>
<dbReference type="GeneID" id="14912346"/>
<sequence length="76" mass="8377">MNTTELGPMEPTTASLGYTCSKISASLTGKKSLVKPALTALHKGEKLTEIQATKIWDVQSEHWYAMLHFQCCYGIS</sequence>
<dbReference type="VEuPathDB" id="AmoebaDB:ACA1_275010"/>
<name>L8GFX4_ACACF</name>
<dbReference type="KEGG" id="acan:ACA1_275010"/>
<proteinExistence type="predicted"/>
<organism evidence="1 2">
    <name type="scientific">Acanthamoeba castellanii (strain ATCC 30010 / Neff)</name>
    <dbReference type="NCBI Taxonomy" id="1257118"/>
    <lineage>
        <taxon>Eukaryota</taxon>
        <taxon>Amoebozoa</taxon>
        <taxon>Discosea</taxon>
        <taxon>Longamoebia</taxon>
        <taxon>Centramoebida</taxon>
        <taxon>Acanthamoebidae</taxon>
        <taxon>Acanthamoeba</taxon>
    </lineage>
</organism>
<keyword evidence="2" id="KW-1185">Reference proteome</keyword>
<accession>L8GFX4</accession>
<dbReference type="RefSeq" id="XP_004333925.1">
    <property type="nucleotide sequence ID" value="XM_004333877.1"/>
</dbReference>
<dbReference type="AlphaFoldDB" id="L8GFX4"/>
<reference evidence="1 2" key="1">
    <citation type="journal article" date="2013" name="Genome Biol.">
        <title>Genome of Acanthamoeba castellanii highlights extensive lateral gene transfer and early evolution of tyrosine kinase signaling.</title>
        <authorList>
            <person name="Clarke M."/>
            <person name="Lohan A.J."/>
            <person name="Liu B."/>
            <person name="Lagkouvardos I."/>
            <person name="Roy S."/>
            <person name="Zafar N."/>
            <person name="Bertelli C."/>
            <person name="Schilde C."/>
            <person name="Kianianmomeni A."/>
            <person name="Burglin T.R."/>
            <person name="Frech C."/>
            <person name="Turcotte B."/>
            <person name="Kopec K.O."/>
            <person name="Synnott J.M."/>
            <person name="Choo C."/>
            <person name="Paponov I."/>
            <person name="Finkler A."/>
            <person name="Soon Heng Tan C."/>
            <person name="Hutchins A.P."/>
            <person name="Weinmeier T."/>
            <person name="Rattei T."/>
            <person name="Chu J.S."/>
            <person name="Gimenez G."/>
            <person name="Irimia M."/>
            <person name="Rigden D.J."/>
            <person name="Fitzpatrick D.A."/>
            <person name="Lorenzo-Morales J."/>
            <person name="Bateman A."/>
            <person name="Chiu C.H."/>
            <person name="Tang P."/>
            <person name="Hegemann P."/>
            <person name="Fromm H."/>
            <person name="Raoult D."/>
            <person name="Greub G."/>
            <person name="Miranda-Saavedra D."/>
            <person name="Chen N."/>
            <person name="Nash P."/>
            <person name="Ginger M.L."/>
            <person name="Horn M."/>
            <person name="Schaap P."/>
            <person name="Caler L."/>
            <person name="Loftus B."/>
        </authorList>
    </citation>
    <scope>NUCLEOTIDE SEQUENCE [LARGE SCALE GENOMIC DNA]</scope>
    <source>
        <strain evidence="1 2">Neff</strain>
    </source>
</reference>